<comment type="catalytic activity">
    <reaction evidence="14">
        <text>Preferential cleavage: (Ac)2-L-Lys-D-Ala-|-D-Ala. Also transpeptidation of peptidyl-alanyl moieties that are N-acyl substituents of D-alanine.</text>
        <dbReference type="EC" id="3.4.16.4"/>
    </reaction>
</comment>
<gene>
    <name evidence="14 17" type="primary">mrdA</name>
    <name evidence="17" type="ORF">GH984_07805</name>
</gene>
<feature type="transmembrane region" description="Helical" evidence="14">
    <location>
        <begin position="20"/>
        <end position="39"/>
    </location>
</feature>
<dbReference type="GO" id="GO:0008360">
    <property type="term" value="P:regulation of cell shape"/>
    <property type="evidence" value="ECO:0007669"/>
    <property type="project" value="UniProtKB-KW"/>
</dbReference>
<evidence type="ECO:0000313" key="18">
    <source>
        <dbReference type="Proteomes" id="UP000433788"/>
    </source>
</evidence>
<dbReference type="GO" id="GO:0005886">
    <property type="term" value="C:plasma membrane"/>
    <property type="evidence" value="ECO:0007669"/>
    <property type="project" value="UniProtKB-SubCell"/>
</dbReference>
<dbReference type="SUPFAM" id="SSF56601">
    <property type="entry name" value="beta-lactamase/transpeptidase-like"/>
    <property type="match status" value="1"/>
</dbReference>
<dbReference type="PANTHER" id="PTHR30627">
    <property type="entry name" value="PEPTIDOGLYCAN D,D-TRANSPEPTIDASE"/>
    <property type="match status" value="1"/>
</dbReference>
<dbReference type="EC" id="3.4.16.4" evidence="14"/>
<evidence type="ECO:0000256" key="8">
    <source>
        <dbReference type="ARBA" id="ARBA00022801"/>
    </source>
</evidence>
<sequence length="617" mass="67962">MKLDFLRNFAEERRWVQGRIILVICLALVVAAVLVGRMATLQLVEYDRYSARSQDNRIRLAPIDPPRGIITDRRGQVLAENRPAFNLIIVPEQVNDIDNLLQQLGGIVELTPKDLERFHQARANSRSFQEVTLKFDLTDIEVARLANDRHRFPGVEVQPHLTRHYPFGASASHVIGYVSRINEEELRDSDRTRYRNASIVGKTGIEKAYEDRLHGRLGIAQIETNATGRPLQVLHQDLPQSGEDIQLTLDMELQQAAEAALENWRGAIIALEPQTGAVLALASQPVFNPNQMVSGLDQATFQALANAPGQPLFNRAVSGRYPPGSVTKPFLGLAGLATENMGINETLNCTGTYNLPNVSRTWRDWRPGGHGRIGFTQSVAQSCDIYFYELAHRMGIDLMHEWMTQFGFGQATGVDLPSERPGIMPSTEWKQSRLGEVWFPGETLNVGIGQGFMLSTPVQLAAAASMMANRGRPIQPHLLLSDDAAPPTPQLEPLTLEDERLWQLAIDSMVETVHGRLGTARAIGADLPYEIAGKTGTSQVIGLGPDEEYDEDAIAEQFRDHAVFIAFAPADDPRIAVAVLVENGGSGSSTAAPMAASVIDTWLTHLEETNELSLQPN</sequence>
<dbReference type="Pfam" id="PF00905">
    <property type="entry name" value="Transpeptidase"/>
    <property type="match status" value="1"/>
</dbReference>
<dbReference type="PANTHER" id="PTHR30627:SF2">
    <property type="entry name" value="PEPTIDOGLYCAN D,D-TRANSPEPTIDASE MRDA"/>
    <property type="match status" value="1"/>
</dbReference>
<feature type="domain" description="Penicillin-binding protein transpeptidase" evidence="15">
    <location>
        <begin position="266"/>
        <end position="599"/>
    </location>
</feature>
<dbReference type="RefSeq" id="WP_153719666.1">
    <property type="nucleotide sequence ID" value="NZ_WJPP01000004.1"/>
</dbReference>
<evidence type="ECO:0000256" key="10">
    <source>
        <dbReference type="ARBA" id="ARBA00022984"/>
    </source>
</evidence>
<evidence type="ECO:0000256" key="6">
    <source>
        <dbReference type="ARBA" id="ARBA00022670"/>
    </source>
</evidence>
<keyword evidence="9 14" id="KW-0133">Cell shape</keyword>
<keyword evidence="13 14" id="KW-0961">Cell wall biogenesis/degradation</keyword>
<name>A0A6N7QSN3_9GAMM</name>
<dbReference type="GO" id="GO:0006508">
    <property type="term" value="P:proteolysis"/>
    <property type="evidence" value="ECO:0007669"/>
    <property type="project" value="UniProtKB-KW"/>
</dbReference>
<dbReference type="GO" id="GO:0071555">
    <property type="term" value="P:cell wall organization"/>
    <property type="evidence" value="ECO:0007669"/>
    <property type="project" value="UniProtKB-KW"/>
</dbReference>
<keyword evidence="4 14" id="KW-0997">Cell inner membrane</keyword>
<dbReference type="InterPro" id="IPR012338">
    <property type="entry name" value="Beta-lactam/transpept-like"/>
</dbReference>
<dbReference type="HAMAP" id="MF_02081">
    <property type="entry name" value="MrdA_transpept"/>
    <property type="match status" value="1"/>
</dbReference>
<proteinExistence type="inferred from homology"/>
<dbReference type="InterPro" id="IPR036138">
    <property type="entry name" value="PBP_dimer_sf"/>
</dbReference>
<evidence type="ECO:0000259" key="16">
    <source>
        <dbReference type="Pfam" id="PF03717"/>
    </source>
</evidence>
<dbReference type="Gene3D" id="3.30.1390.30">
    <property type="entry name" value="Penicillin-binding protein 2a, domain 3"/>
    <property type="match status" value="1"/>
</dbReference>
<keyword evidence="10 14" id="KW-0573">Peptidoglycan synthesis</keyword>
<comment type="caution">
    <text evidence="14">Lacks conserved residue(s) required for the propagation of feature annotation.</text>
</comment>
<evidence type="ECO:0000256" key="4">
    <source>
        <dbReference type="ARBA" id="ARBA00022519"/>
    </source>
</evidence>
<reference evidence="17 18" key="1">
    <citation type="submission" date="2019-11" db="EMBL/GenBank/DDBJ databases">
        <authorList>
            <person name="Zhang X.Y."/>
        </authorList>
    </citation>
    <scope>NUCLEOTIDE SEQUENCE [LARGE SCALE GENOMIC DNA]</scope>
    <source>
        <strain evidence="17 18">C176</strain>
    </source>
</reference>
<keyword evidence="7 14" id="KW-0812">Transmembrane</keyword>
<evidence type="ECO:0000313" key="17">
    <source>
        <dbReference type="EMBL" id="MRH78610.1"/>
    </source>
</evidence>
<dbReference type="InterPro" id="IPR005311">
    <property type="entry name" value="PBP_dimer"/>
</dbReference>
<feature type="domain" description="Penicillin-binding protein dimerisation" evidence="16">
    <location>
        <begin position="63"/>
        <end position="233"/>
    </location>
</feature>
<dbReference type="GO" id="GO:0009002">
    <property type="term" value="F:serine-type D-Ala-D-Ala carboxypeptidase activity"/>
    <property type="evidence" value="ECO:0007669"/>
    <property type="project" value="UniProtKB-UniRule"/>
</dbReference>
<evidence type="ECO:0000256" key="1">
    <source>
        <dbReference type="ARBA" id="ARBA00004167"/>
    </source>
</evidence>
<comment type="pathway">
    <text evidence="14">Cell wall biogenesis; peptidoglycan biosynthesis.</text>
</comment>
<dbReference type="Proteomes" id="UP000433788">
    <property type="component" value="Unassembled WGS sequence"/>
</dbReference>
<dbReference type="InterPro" id="IPR001460">
    <property type="entry name" value="PCN-bd_Tpept"/>
</dbReference>
<dbReference type="GO" id="GO:0071972">
    <property type="term" value="F:peptidoglycan L,D-transpeptidase activity"/>
    <property type="evidence" value="ECO:0007669"/>
    <property type="project" value="TreeGrafter"/>
</dbReference>
<keyword evidence="3 14" id="KW-1003">Cell membrane</keyword>
<evidence type="ECO:0000256" key="14">
    <source>
        <dbReference type="HAMAP-Rule" id="MF_02081"/>
    </source>
</evidence>
<evidence type="ECO:0000256" key="13">
    <source>
        <dbReference type="ARBA" id="ARBA00023316"/>
    </source>
</evidence>
<dbReference type="AlphaFoldDB" id="A0A6N7QSN3"/>
<protein>
    <recommendedName>
        <fullName evidence="14">Peptidoglycan D,D-transpeptidase MrdA</fullName>
        <ecNumber evidence="14">3.4.16.4</ecNumber>
    </recommendedName>
    <alternativeName>
        <fullName evidence="14">Penicillin-binding protein 2</fullName>
        <shortName evidence="14">PBP-2</shortName>
    </alternativeName>
</protein>
<evidence type="ECO:0000256" key="2">
    <source>
        <dbReference type="ARBA" id="ARBA00004236"/>
    </source>
</evidence>
<dbReference type="EMBL" id="WJPP01000004">
    <property type="protein sequence ID" value="MRH78610.1"/>
    <property type="molecule type" value="Genomic_DNA"/>
</dbReference>
<dbReference type="SUPFAM" id="SSF56519">
    <property type="entry name" value="Penicillin binding protein dimerisation domain"/>
    <property type="match status" value="1"/>
</dbReference>
<keyword evidence="8 14" id="KW-0378">Hydrolase</keyword>
<feature type="active site" description="Acyl-ester intermediate" evidence="14">
    <location>
        <position position="325"/>
    </location>
</feature>
<evidence type="ECO:0000256" key="3">
    <source>
        <dbReference type="ARBA" id="ARBA00022475"/>
    </source>
</evidence>
<dbReference type="Pfam" id="PF03717">
    <property type="entry name" value="PBP_dimer"/>
    <property type="match status" value="1"/>
</dbReference>
<organism evidence="17 18">
    <name type="scientific">Spiribacter salilacus</name>
    <dbReference type="NCBI Taxonomy" id="2664894"/>
    <lineage>
        <taxon>Bacteria</taxon>
        <taxon>Pseudomonadati</taxon>
        <taxon>Pseudomonadota</taxon>
        <taxon>Gammaproteobacteria</taxon>
        <taxon>Chromatiales</taxon>
        <taxon>Ectothiorhodospiraceae</taxon>
        <taxon>Spiribacter</taxon>
    </lineage>
</organism>
<comment type="function">
    <text evidence="14">Catalyzes cross-linking of the peptidoglycan cell wall.</text>
</comment>
<evidence type="ECO:0000259" key="15">
    <source>
        <dbReference type="Pfam" id="PF00905"/>
    </source>
</evidence>
<keyword evidence="11 14" id="KW-1133">Transmembrane helix</keyword>
<dbReference type="InterPro" id="IPR017790">
    <property type="entry name" value="Penicillin-binding_protein_2"/>
</dbReference>
<evidence type="ECO:0000256" key="11">
    <source>
        <dbReference type="ARBA" id="ARBA00022989"/>
    </source>
</evidence>
<keyword evidence="5 14" id="KW-0121">Carboxypeptidase</keyword>
<comment type="similarity">
    <text evidence="14">Belongs to the transpeptidase family. MrdA subfamily.</text>
</comment>
<comment type="caution">
    <text evidence="17">The sequence shown here is derived from an EMBL/GenBank/DDBJ whole genome shotgun (WGS) entry which is preliminary data.</text>
</comment>
<keyword evidence="12 14" id="KW-0472">Membrane</keyword>
<keyword evidence="6 14" id="KW-0645">Protease</keyword>
<evidence type="ECO:0000256" key="5">
    <source>
        <dbReference type="ARBA" id="ARBA00022645"/>
    </source>
</evidence>
<evidence type="ECO:0000256" key="9">
    <source>
        <dbReference type="ARBA" id="ARBA00022960"/>
    </source>
</evidence>
<dbReference type="NCBIfam" id="TIGR03423">
    <property type="entry name" value="pbp2_mrdA"/>
    <property type="match status" value="1"/>
</dbReference>
<dbReference type="Gene3D" id="3.40.710.10">
    <property type="entry name" value="DD-peptidase/beta-lactamase superfamily"/>
    <property type="match status" value="1"/>
</dbReference>
<dbReference type="GO" id="GO:0008658">
    <property type="term" value="F:penicillin binding"/>
    <property type="evidence" value="ECO:0007669"/>
    <property type="project" value="UniProtKB-UniRule"/>
</dbReference>
<comment type="subcellular location">
    <subcellularLocation>
        <location evidence="14">Cell inner membrane</location>
        <topology evidence="14">Single-pass membrane protein</topology>
    </subcellularLocation>
    <subcellularLocation>
        <location evidence="2">Cell membrane</location>
    </subcellularLocation>
    <subcellularLocation>
        <location evidence="1">Membrane</location>
        <topology evidence="1">Single-pass membrane protein</topology>
    </subcellularLocation>
</comment>
<dbReference type="UniPathway" id="UPA00219"/>
<dbReference type="InterPro" id="IPR050515">
    <property type="entry name" value="Beta-lactam/transpept"/>
</dbReference>
<evidence type="ECO:0000256" key="7">
    <source>
        <dbReference type="ARBA" id="ARBA00022692"/>
    </source>
</evidence>
<keyword evidence="18" id="KW-1185">Reference proteome</keyword>
<dbReference type="Gene3D" id="3.90.1310.10">
    <property type="entry name" value="Penicillin-binding protein 2a (Domain 2)"/>
    <property type="match status" value="1"/>
</dbReference>
<dbReference type="GO" id="GO:0009252">
    <property type="term" value="P:peptidoglycan biosynthetic process"/>
    <property type="evidence" value="ECO:0007669"/>
    <property type="project" value="UniProtKB-UniRule"/>
</dbReference>
<accession>A0A6N7QSN3</accession>
<evidence type="ECO:0000256" key="12">
    <source>
        <dbReference type="ARBA" id="ARBA00023136"/>
    </source>
</evidence>